<dbReference type="GO" id="GO:0000160">
    <property type="term" value="P:phosphorelay signal transduction system"/>
    <property type="evidence" value="ECO:0007669"/>
    <property type="project" value="InterPro"/>
</dbReference>
<comment type="caution">
    <text evidence="4">The sequence shown here is derived from an EMBL/GenBank/DDBJ whole genome shotgun (WGS) entry which is preliminary data.</text>
</comment>
<dbReference type="CDD" id="cd00383">
    <property type="entry name" value="trans_reg_C"/>
    <property type="match status" value="1"/>
</dbReference>
<protein>
    <submittedName>
        <fullName evidence="4">Transcriptional regulator</fullName>
    </submittedName>
</protein>
<dbReference type="EMBL" id="VGLS01001069">
    <property type="protein sequence ID" value="MBM3226834.1"/>
    <property type="molecule type" value="Genomic_DNA"/>
</dbReference>
<dbReference type="SMART" id="SM00862">
    <property type="entry name" value="Trans_reg_C"/>
    <property type="match status" value="1"/>
</dbReference>
<feature type="domain" description="OmpR/PhoB-type" evidence="3">
    <location>
        <begin position="1"/>
        <end position="98"/>
    </location>
</feature>
<dbReference type="GO" id="GO:0003677">
    <property type="term" value="F:DNA binding"/>
    <property type="evidence" value="ECO:0007669"/>
    <property type="project" value="UniProtKB-UniRule"/>
</dbReference>
<keyword evidence="1 2" id="KW-0238">DNA-binding</keyword>
<feature type="non-terminal residue" evidence="4">
    <location>
        <position position="114"/>
    </location>
</feature>
<dbReference type="AlphaFoldDB" id="A0A937W4G0"/>
<reference evidence="4" key="1">
    <citation type="submission" date="2019-03" db="EMBL/GenBank/DDBJ databases">
        <title>Lake Tanganyika Metagenome-Assembled Genomes (MAGs).</title>
        <authorList>
            <person name="Tran P."/>
        </authorList>
    </citation>
    <scope>NUCLEOTIDE SEQUENCE</scope>
    <source>
        <strain evidence="4">K_DeepCast_65m_m2_066</strain>
    </source>
</reference>
<evidence type="ECO:0000256" key="1">
    <source>
        <dbReference type="ARBA" id="ARBA00023125"/>
    </source>
</evidence>
<evidence type="ECO:0000313" key="5">
    <source>
        <dbReference type="Proteomes" id="UP000712673"/>
    </source>
</evidence>
<dbReference type="Pfam" id="PF00486">
    <property type="entry name" value="Trans_reg_C"/>
    <property type="match status" value="1"/>
</dbReference>
<dbReference type="InterPro" id="IPR016032">
    <property type="entry name" value="Sig_transdc_resp-reg_C-effctor"/>
</dbReference>
<dbReference type="InterPro" id="IPR036388">
    <property type="entry name" value="WH-like_DNA-bd_sf"/>
</dbReference>
<evidence type="ECO:0000259" key="3">
    <source>
        <dbReference type="PROSITE" id="PS51755"/>
    </source>
</evidence>
<evidence type="ECO:0000256" key="2">
    <source>
        <dbReference type="PROSITE-ProRule" id="PRU01091"/>
    </source>
</evidence>
<organism evidence="4 5">
    <name type="scientific">Tectimicrobiota bacterium</name>
    <dbReference type="NCBI Taxonomy" id="2528274"/>
    <lineage>
        <taxon>Bacteria</taxon>
        <taxon>Pseudomonadati</taxon>
        <taxon>Nitrospinota/Tectimicrobiota group</taxon>
        <taxon>Candidatus Tectimicrobiota</taxon>
    </lineage>
</organism>
<dbReference type="Proteomes" id="UP000712673">
    <property type="component" value="Unassembled WGS sequence"/>
</dbReference>
<dbReference type="Gene3D" id="1.10.10.10">
    <property type="entry name" value="Winged helix-like DNA-binding domain superfamily/Winged helix DNA-binding domain"/>
    <property type="match status" value="1"/>
</dbReference>
<accession>A0A937W4G0</accession>
<feature type="DNA-binding region" description="OmpR/PhoB-type" evidence="2">
    <location>
        <begin position="1"/>
        <end position="98"/>
    </location>
</feature>
<dbReference type="InterPro" id="IPR001867">
    <property type="entry name" value="OmpR/PhoB-type_DNA-bd"/>
</dbReference>
<dbReference type="SUPFAM" id="SSF46894">
    <property type="entry name" value="C-terminal effector domain of the bipartite response regulators"/>
    <property type="match status" value="1"/>
</dbReference>
<name>A0A937W4G0_UNCTE</name>
<proteinExistence type="predicted"/>
<sequence length="114" mass="13114">MLYRFGAYTLDPQCYELRHLGLVCPLEPQVFALLHYLIAHRTRVVTRQELLDHIWAGRFVSNSTLDHRLMQARQAIGDSSQTQRSIQTLRSRGYRFIALSKNSSPPQPSLPPPL</sequence>
<gene>
    <name evidence="4" type="ORF">FJZ47_23970</name>
</gene>
<dbReference type="PROSITE" id="PS51755">
    <property type="entry name" value="OMPR_PHOB"/>
    <property type="match status" value="1"/>
</dbReference>
<dbReference type="GO" id="GO:0006355">
    <property type="term" value="P:regulation of DNA-templated transcription"/>
    <property type="evidence" value="ECO:0007669"/>
    <property type="project" value="InterPro"/>
</dbReference>
<evidence type="ECO:0000313" key="4">
    <source>
        <dbReference type="EMBL" id="MBM3226834.1"/>
    </source>
</evidence>